<dbReference type="SUPFAM" id="SSF143875">
    <property type="entry name" value="ERH-like"/>
    <property type="match status" value="1"/>
</dbReference>
<accession>A0ABD3H729</accession>
<dbReference type="InterPro" id="IPR000781">
    <property type="entry name" value="ERH"/>
</dbReference>
<reference evidence="2 3" key="1">
    <citation type="submission" date="2024-09" db="EMBL/GenBank/DDBJ databases">
        <title>Chromosome-scale assembly of Riccia sorocarpa.</title>
        <authorList>
            <person name="Paukszto L."/>
        </authorList>
    </citation>
    <scope>NUCLEOTIDE SEQUENCE [LARGE SCALE GENOMIC DNA]</scope>
    <source>
        <strain evidence="2">LP-2024</strain>
        <tissue evidence="2">Aerial parts of the thallus</tissue>
    </source>
</reference>
<dbReference type="PANTHER" id="PTHR12373:SF0">
    <property type="entry name" value="ENHANCER OF RUDIMENTARY HOMOLOG"/>
    <property type="match status" value="1"/>
</dbReference>
<proteinExistence type="inferred from homology"/>
<evidence type="ECO:0000313" key="2">
    <source>
        <dbReference type="EMBL" id="KAL3687303.1"/>
    </source>
</evidence>
<evidence type="ECO:0008006" key="4">
    <source>
        <dbReference type="Google" id="ProtNLM"/>
    </source>
</evidence>
<dbReference type="Proteomes" id="UP001633002">
    <property type="component" value="Unassembled WGS sequence"/>
</dbReference>
<evidence type="ECO:0000256" key="1">
    <source>
        <dbReference type="ARBA" id="ARBA00007491"/>
    </source>
</evidence>
<dbReference type="EMBL" id="JBJQOH010000004">
    <property type="protein sequence ID" value="KAL3687303.1"/>
    <property type="molecule type" value="Genomic_DNA"/>
</dbReference>
<name>A0ABD3H729_9MARC</name>
<dbReference type="Gene3D" id="3.30.2260.10">
    <property type="entry name" value="Enhancer of rudimentary"/>
    <property type="match status" value="1"/>
</dbReference>
<comment type="caution">
    <text evidence="2">The sequence shown here is derived from an EMBL/GenBank/DDBJ whole genome shotgun (WGS) entry which is preliminary data.</text>
</comment>
<dbReference type="AlphaFoldDB" id="A0ABD3H729"/>
<dbReference type="Pfam" id="PF01133">
    <property type="entry name" value="ER"/>
    <property type="match status" value="1"/>
</dbReference>
<dbReference type="InterPro" id="IPR035912">
    <property type="entry name" value="EHR_sf"/>
</dbReference>
<gene>
    <name evidence="2" type="ORF">R1sor_013612</name>
</gene>
<protein>
    <recommendedName>
        <fullName evidence="4">Enhancer of rudimentary homolog</fullName>
    </recommendedName>
</protein>
<evidence type="ECO:0000313" key="3">
    <source>
        <dbReference type="Proteomes" id="UP001633002"/>
    </source>
</evidence>
<sequence length="130" mass="15056">MQGPLQNRMGKQCREILCMIFGELNAAQRHTIILMQPISNRATRTFMDFETVSAAMDGICGIYEKKLKELNPTVHNITYDISDLYKFIDSLTDMSALVFDPSINAYIPYDRQWIKQRAFQHLKKLASQYS</sequence>
<dbReference type="PANTHER" id="PTHR12373">
    <property type="entry name" value="ENHANCER OF RUDIMENTARY ERH"/>
    <property type="match status" value="1"/>
</dbReference>
<comment type="similarity">
    <text evidence="1">Belongs to the E(R) family.</text>
</comment>
<organism evidence="2 3">
    <name type="scientific">Riccia sorocarpa</name>
    <dbReference type="NCBI Taxonomy" id="122646"/>
    <lineage>
        <taxon>Eukaryota</taxon>
        <taxon>Viridiplantae</taxon>
        <taxon>Streptophyta</taxon>
        <taxon>Embryophyta</taxon>
        <taxon>Marchantiophyta</taxon>
        <taxon>Marchantiopsida</taxon>
        <taxon>Marchantiidae</taxon>
        <taxon>Marchantiales</taxon>
        <taxon>Ricciaceae</taxon>
        <taxon>Riccia</taxon>
    </lineage>
</organism>
<keyword evidence="3" id="KW-1185">Reference proteome</keyword>